<dbReference type="InterPro" id="IPR010099">
    <property type="entry name" value="SDR39U1"/>
</dbReference>
<dbReference type="SUPFAM" id="SSF51735">
    <property type="entry name" value="NAD(P)-binding Rossmann-fold domains"/>
    <property type="match status" value="1"/>
</dbReference>
<dbReference type="PANTHER" id="PTHR11092">
    <property type="entry name" value="SUGAR NUCLEOTIDE EPIMERASE RELATED"/>
    <property type="match status" value="1"/>
</dbReference>
<dbReference type="NCBIfam" id="TIGR01777">
    <property type="entry name" value="yfcH"/>
    <property type="match status" value="1"/>
</dbReference>
<dbReference type="InterPro" id="IPR013549">
    <property type="entry name" value="DUF1731"/>
</dbReference>
<sequence length="305" mass="32223">MDVVVTGASGFIASALLPALRAAGHHPIRAVRGRTSESDCISWDPLAGTIDASALEGVPAVVHLAGAGIGDKRWTDERKALILESRTVSTRLLATTLAGLARPPKVLVSSSAIGYYGSRGDEILTETSAPGDEFVSDVCLRWEAAAKFVTNVDIRLAIIRTGLVLGKDGGVLKRLLTPFRLGLGGKIGSGKQWMSWISLVDEVKAIIHALENSDLSGPVNLTAPNPVTNSEFTKTLGAVLNRPTFLPTPTAPLKAIYGSELVNHLLLEGQRVIPERLQSTATGANGFVFTHPTLEGALRALLLSQ</sequence>
<evidence type="ECO:0000313" key="3">
    <source>
        <dbReference type="EMBL" id="CAB4729771.1"/>
    </source>
</evidence>
<evidence type="ECO:0000313" key="5">
    <source>
        <dbReference type="EMBL" id="CAB4970615.1"/>
    </source>
</evidence>
<evidence type="ECO:0000259" key="2">
    <source>
        <dbReference type="Pfam" id="PF08338"/>
    </source>
</evidence>
<organism evidence="6">
    <name type="scientific">freshwater metagenome</name>
    <dbReference type="NCBI Taxonomy" id="449393"/>
    <lineage>
        <taxon>unclassified sequences</taxon>
        <taxon>metagenomes</taxon>
        <taxon>ecological metagenomes</taxon>
    </lineage>
</organism>
<dbReference type="EMBL" id="CAFBMM010000058">
    <property type="protein sequence ID" value="CAB4910794.1"/>
    <property type="molecule type" value="Genomic_DNA"/>
</dbReference>
<dbReference type="InterPro" id="IPR001509">
    <property type="entry name" value="Epimerase_deHydtase"/>
</dbReference>
<dbReference type="EMBL" id="CAFBPQ010000005">
    <property type="protein sequence ID" value="CAB5015836.1"/>
    <property type="molecule type" value="Genomic_DNA"/>
</dbReference>
<dbReference type="AlphaFoldDB" id="A0A6J7QFG3"/>
<protein>
    <submittedName>
        <fullName evidence="6">Unannotated protein</fullName>
    </submittedName>
</protein>
<dbReference type="PANTHER" id="PTHR11092:SF0">
    <property type="entry name" value="EPIMERASE FAMILY PROTEIN SDR39U1"/>
    <property type="match status" value="1"/>
</dbReference>
<dbReference type="InterPro" id="IPR036291">
    <property type="entry name" value="NAD(P)-bd_dom_sf"/>
</dbReference>
<evidence type="ECO:0000259" key="1">
    <source>
        <dbReference type="Pfam" id="PF01370"/>
    </source>
</evidence>
<proteinExistence type="predicted"/>
<name>A0A6J7QFG3_9ZZZZ</name>
<evidence type="ECO:0000313" key="6">
    <source>
        <dbReference type="EMBL" id="CAB5015836.1"/>
    </source>
</evidence>
<gene>
    <name evidence="3" type="ORF">UFOPK2683_01205</name>
    <name evidence="4" type="ORF">UFOPK3605_01096</name>
    <name evidence="5" type="ORF">UFOPK3897_00394</name>
    <name evidence="6" type="ORF">UFOPK4121_00331</name>
</gene>
<accession>A0A6J7QFG3</accession>
<reference evidence="6" key="1">
    <citation type="submission" date="2020-05" db="EMBL/GenBank/DDBJ databases">
        <authorList>
            <person name="Chiriac C."/>
            <person name="Salcher M."/>
            <person name="Ghai R."/>
            <person name="Kavagutti S V."/>
        </authorList>
    </citation>
    <scope>NUCLEOTIDE SEQUENCE</scope>
</reference>
<feature type="domain" description="NAD-dependent epimerase/dehydratase" evidence="1">
    <location>
        <begin position="3"/>
        <end position="214"/>
    </location>
</feature>
<dbReference type="EMBL" id="CAFBOF010000004">
    <property type="protein sequence ID" value="CAB4970615.1"/>
    <property type="molecule type" value="Genomic_DNA"/>
</dbReference>
<dbReference type="Pfam" id="PF01370">
    <property type="entry name" value="Epimerase"/>
    <property type="match status" value="1"/>
</dbReference>
<evidence type="ECO:0000313" key="4">
    <source>
        <dbReference type="EMBL" id="CAB4910794.1"/>
    </source>
</evidence>
<feature type="domain" description="DUF1731" evidence="2">
    <location>
        <begin position="249"/>
        <end position="301"/>
    </location>
</feature>
<dbReference type="EMBL" id="CAEZYK010000078">
    <property type="protein sequence ID" value="CAB4729771.1"/>
    <property type="molecule type" value="Genomic_DNA"/>
</dbReference>
<dbReference type="Gene3D" id="3.40.50.720">
    <property type="entry name" value="NAD(P)-binding Rossmann-like Domain"/>
    <property type="match status" value="1"/>
</dbReference>
<dbReference type="Pfam" id="PF08338">
    <property type="entry name" value="DUF1731"/>
    <property type="match status" value="1"/>
</dbReference>
<dbReference type="CDD" id="cd05242">
    <property type="entry name" value="SDR_a8"/>
    <property type="match status" value="1"/>
</dbReference>